<dbReference type="EC" id="1.1.2.-" evidence="16"/>
<comment type="cofactor">
    <cofactor evidence="12">
        <name>Ca(2+)</name>
        <dbReference type="ChEBI" id="CHEBI:29108"/>
    </cofactor>
    <text evidence="12">Binds 1 Ca(2+) ion per subunit.</text>
</comment>
<evidence type="ECO:0000256" key="12">
    <source>
        <dbReference type="PIRSR" id="PIRSR617512-3"/>
    </source>
</evidence>
<feature type="binding site" evidence="11">
    <location>
        <position position="182"/>
    </location>
    <ligand>
        <name>pyrroloquinoline quinone</name>
        <dbReference type="ChEBI" id="CHEBI:58442"/>
    </ligand>
</feature>
<dbReference type="InterPro" id="IPR011047">
    <property type="entry name" value="Quinoprotein_ADH-like_sf"/>
</dbReference>
<evidence type="ECO:0000256" key="11">
    <source>
        <dbReference type="PIRSR" id="PIRSR617512-2"/>
    </source>
</evidence>
<comment type="cofactor">
    <cofactor evidence="11">
        <name>heme c</name>
        <dbReference type="ChEBI" id="CHEBI:61717"/>
    </cofactor>
    <text evidence="11">Binds 1 heme c group per subunit.</text>
</comment>
<dbReference type="SUPFAM" id="SSF50998">
    <property type="entry name" value="Quinoprotein alcohol dehydrogenase-like"/>
    <property type="match status" value="1"/>
</dbReference>
<dbReference type="GO" id="GO:0016020">
    <property type="term" value="C:membrane"/>
    <property type="evidence" value="ECO:0007669"/>
    <property type="project" value="InterPro"/>
</dbReference>
<evidence type="ECO:0000256" key="4">
    <source>
        <dbReference type="ARBA" id="ARBA00022729"/>
    </source>
</evidence>
<keyword evidence="3 12" id="KW-0479">Metal-binding</keyword>
<dbReference type="Gene3D" id="2.140.10.10">
    <property type="entry name" value="Quinoprotein alcohol dehydrogenase-like superfamily"/>
    <property type="match status" value="1"/>
</dbReference>
<feature type="binding site" description="axial binding residue" evidence="12">
    <location>
        <position position="628"/>
    </location>
    <ligand>
        <name>heme c</name>
        <dbReference type="ChEBI" id="CHEBI:61717"/>
    </ligand>
    <ligandPart>
        <name>Fe</name>
        <dbReference type="ChEBI" id="CHEBI:18248"/>
    </ligandPart>
</feature>
<dbReference type="GO" id="GO:0009055">
    <property type="term" value="F:electron transfer activity"/>
    <property type="evidence" value="ECO:0007669"/>
    <property type="project" value="InterPro"/>
</dbReference>
<feature type="binding site" evidence="11">
    <location>
        <position position="138"/>
    </location>
    <ligand>
        <name>pyrroloquinoline quinone</name>
        <dbReference type="ChEBI" id="CHEBI:58442"/>
    </ligand>
</feature>
<protein>
    <submittedName>
        <fullName evidence="16">PQQ-dependent dehydrogenase, methanol/ethanol family</fullName>
        <ecNumber evidence="16">1.1.2.-</ecNumber>
    </submittedName>
</protein>
<dbReference type="OrthoDB" id="9794322at2"/>
<dbReference type="InterPro" id="IPR001479">
    <property type="entry name" value="Quinoprotein_DH_CS"/>
</dbReference>
<dbReference type="InterPro" id="IPR036909">
    <property type="entry name" value="Cyt_c-like_dom_sf"/>
</dbReference>
<dbReference type="GO" id="GO:0016614">
    <property type="term" value="F:oxidoreductase activity, acting on CH-OH group of donors"/>
    <property type="evidence" value="ECO:0007669"/>
    <property type="project" value="InterPro"/>
</dbReference>
<dbReference type="EMBL" id="SRXT01000003">
    <property type="protein sequence ID" value="TGX54380.1"/>
    <property type="molecule type" value="Genomic_DNA"/>
</dbReference>
<feature type="signal peptide" evidence="14">
    <location>
        <begin position="1"/>
        <end position="24"/>
    </location>
</feature>
<dbReference type="Gene3D" id="1.10.760.10">
    <property type="entry name" value="Cytochrome c-like domain"/>
    <property type="match status" value="1"/>
</dbReference>
<feature type="binding site" evidence="12">
    <location>
        <position position="276"/>
    </location>
    <ligand>
        <name>Ca(2+)</name>
        <dbReference type="ChEBI" id="CHEBI:29108"/>
    </ligand>
</feature>
<feature type="domain" description="Cytochrome c" evidence="15">
    <location>
        <begin position="611"/>
        <end position="687"/>
    </location>
</feature>
<evidence type="ECO:0000256" key="6">
    <source>
        <dbReference type="ARBA" id="ARBA00022891"/>
    </source>
</evidence>
<gene>
    <name evidence="16" type="ORF">E5A73_09790</name>
</gene>
<feature type="active site" description="Proton acceptor" evidence="10">
    <location>
        <position position="321"/>
    </location>
</feature>
<dbReference type="PROSITE" id="PS51007">
    <property type="entry name" value="CYTC"/>
    <property type="match status" value="1"/>
</dbReference>
<feature type="binding site" evidence="12">
    <location>
        <position position="200"/>
    </location>
    <ligand>
        <name>Ca(2+)</name>
        <dbReference type="ChEBI" id="CHEBI:29108"/>
    </ligand>
</feature>
<feature type="binding site" description="axial binding residue" evidence="12">
    <location>
        <position position="664"/>
    </location>
    <ligand>
        <name>heme c</name>
        <dbReference type="ChEBI" id="CHEBI:61717"/>
    </ligand>
    <ligandPart>
        <name>Fe</name>
        <dbReference type="ChEBI" id="CHEBI:18248"/>
    </ligandPart>
</feature>
<dbReference type="AlphaFoldDB" id="A0A4S1XFJ0"/>
<dbReference type="CDD" id="cd10279">
    <property type="entry name" value="PQQ_ADH_II"/>
    <property type="match status" value="1"/>
</dbReference>
<feature type="binding site" evidence="11">
    <location>
        <begin position="198"/>
        <end position="199"/>
    </location>
    <ligand>
        <name>pyrroloquinoline quinone</name>
        <dbReference type="ChEBI" id="CHEBI:58442"/>
    </ligand>
</feature>
<feature type="binding site" evidence="11">
    <location>
        <position position="348"/>
    </location>
    <ligand>
        <name>pyrroloquinoline quinone</name>
        <dbReference type="ChEBI" id="CHEBI:58442"/>
    </ligand>
</feature>
<keyword evidence="17" id="KW-1185">Reference proteome</keyword>
<keyword evidence="4 14" id="KW-0732">Signal</keyword>
<feature type="binding site" evidence="12">
    <location>
        <position position="321"/>
    </location>
    <ligand>
        <name>Ca(2+)</name>
        <dbReference type="ChEBI" id="CHEBI:29108"/>
    </ligand>
</feature>
<evidence type="ECO:0000313" key="17">
    <source>
        <dbReference type="Proteomes" id="UP000306147"/>
    </source>
</evidence>
<feature type="binding site" evidence="11">
    <location>
        <position position="256"/>
    </location>
    <ligand>
        <name>pyrroloquinoline quinone</name>
        <dbReference type="ChEBI" id="CHEBI:58442"/>
    </ligand>
</feature>
<organism evidence="16 17">
    <name type="scientific">Sphingomonas gei</name>
    <dbReference type="NCBI Taxonomy" id="1395960"/>
    <lineage>
        <taxon>Bacteria</taxon>
        <taxon>Pseudomonadati</taxon>
        <taxon>Pseudomonadota</taxon>
        <taxon>Alphaproteobacteria</taxon>
        <taxon>Sphingomonadales</taxon>
        <taxon>Sphingomonadaceae</taxon>
        <taxon>Sphingomonas</taxon>
    </lineage>
</organism>
<accession>A0A4S1XFJ0</accession>
<feature type="chain" id="PRO_5020375396" evidence="14">
    <location>
        <begin position="25"/>
        <end position="698"/>
    </location>
</feature>
<keyword evidence="5 12" id="KW-0106">Calcium</keyword>
<keyword evidence="7 16" id="KW-0560">Oxidoreductase</keyword>
<dbReference type="GO" id="GO:0005509">
    <property type="term" value="F:calcium ion binding"/>
    <property type="evidence" value="ECO:0007669"/>
    <property type="project" value="InterPro"/>
</dbReference>
<evidence type="ECO:0000256" key="2">
    <source>
        <dbReference type="ARBA" id="ARBA00022617"/>
    </source>
</evidence>
<dbReference type="InterPro" id="IPR002372">
    <property type="entry name" value="PQQ_rpt_dom"/>
</dbReference>
<keyword evidence="9 13" id="KW-1015">Disulfide bond</keyword>
<evidence type="ECO:0000259" key="15">
    <source>
        <dbReference type="PROSITE" id="PS51007"/>
    </source>
</evidence>
<dbReference type="SMART" id="SM00564">
    <property type="entry name" value="PQQ"/>
    <property type="match status" value="5"/>
</dbReference>
<name>A0A4S1XFJ0_9SPHN</name>
<dbReference type="Pfam" id="PF01011">
    <property type="entry name" value="PQQ"/>
    <property type="match status" value="2"/>
</dbReference>
<keyword evidence="2 11" id="KW-0349">Heme</keyword>
<keyword evidence="6 11" id="KW-0634">PQQ</keyword>
<dbReference type="PANTHER" id="PTHR32303">
    <property type="entry name" value="QUINOPROTEIN ALCOHOL DEHYDROGENASE (CYTOCHROME C)"/>
    <property type="match status" value="1"/>
</dbReference>
<dbReference type="GO" id="GO:0030288">
    <property type="term" value="C:outer membrane-bounded periplasmic space"/>
    <property type="evidence" value="ECO:0007669"/>
    <property type="project" value="InterPro"/>
</dbReference>
<evidence type="ECO:0000256" key="14">
    <source>
        <dbReference type="SAM" id="SignalP"/>
    </source>
</evidence>
<dbReference type="Pfam" id="PF13442">
    <property type="entry name" value="Cytochrome_CBB3"/>
    <property type="match status" value="1"/>
</dbReference>
<feature type="binding site" evidence="11">
    <location>
        <begin position="408"/>
        <end position="409"/>
    </location>
    <ligand>
        <name>pyrroloquinoline quinone</name>
        <dbReference type="ChEBI" id="CHEBI:58442"/>
    </ligand>
</feature>
<dbReference type="GO" id="GO:0020037">
    <property type="term" value="F:heme binding"/>
    <property type="evidence" value="ECO:0007669"/>
    <property type="project" value="InterPro"/>
</dbReference>
<feature type="disulfide bond" evidence="13">
    <location>
        <begin position="132"/>
        <end position="133"/>
    </location>
</feature>
<evidence type="ECO:0000256" key="7">
    <source>
        <dbReference type="ARBA" id="ARBA00023002"/>
    </source>
</evidence>
<evidence type="ECO:0000256" key="3">
    <source>
        <dbReference type="ARBA" id="ARBA00022723"/>
    </source>
</evidence>
<evidence type="ECO:0000256" key="8">
    <source>
        <dbReference type="ARBA" id="ARBA00023004"/>
    </source>
</evidence>
<dbReference type="InterPro" id="IPR017512">
    <property type="entry name" value="PQQ_MeOH/EtOH_DH"/>
</dbReference>
<dbReference type="SUPFAM" id="SSF46626">
    <property type="entry name" value="Cytochrome c"/>
    <property type="match status" value="1"/>
</dbReference>
<evidence type="ECO:0000256" key="9">
    <source>
        <dbReference type="ARBA" id="ARBA00023157"/>
    </source>
</evidence>
<comment type="cofactor">
    <cofactor evidence="11">
        <name>pyrroloquinoline quinone</name>
        <dbReference type="ChEBI" id="CHEBI:58442"/>
    </cofactor>
    <text evidence="11">Binds 1 PQQ group per subunit.</text>
</comment>
<feature type="binding site" description="covalent" evidence="11">
    <location>
        <position position="624"/>
    </location>
    <ligand>
        <name>heme c</name>
        <dbReference type="ChEBI" id="CHEBI:61717"/>
    </ligand>
</feature>
<feature type="binding site" evidence="11">
    <location>
        <position position="86"/>
    </location>
    <ligand>
        <name>pyrroloquinoline quinone</name>
        <dbReference type="ChEBI" id="CHEBI:58442"/>
    </ligand>
</feature>
<dbReference type="RefSeq" id="WP_135963617.1">
    <property type="nucleotide sequence ID" value="NZ_SRXT01000003.1"/>
</dbReference>
<feature type="binding site" description="covalent" evidence="11">
    <location>
        <position position="627"/>
    </location>
    <ligand>
        <name>heme c</name>
        <dbReference type="ChEBI" id="CHEBI:61717"/>
    </ligand>
</feature>
<evidence type="ECO:0000313" key="16">
    <source>
        <dbReference type="EMBL" id="TGX54380.1"/>
    </source>
</evidence>
<evidence type="ECO:0000256" key="13">
    <source>
        <dbReference type="PIRSR" id="PIRSR617512-4"/>
    </source>
</evidence>
<dbReference type="PROSITE" id="PS00364">
    <property type="entry name" value="BACTERIAL_PQQ_2"/>
    <property type="match status" value="1"/>
</dbReference>
<dbReference type="Proteomes" id="UP000306147">
    <property type="component" value="Unassembled WGS sequence"/>
</dbReference>
<evidence type="ECO:0000256" key="10">
    <source>
        <dbReference type="PIRSR" id="PIRSR617512-1"/>
    </source>
</evidence>
<comment type="caution">
    <text evidence="16">The sequence shown here is derived from an EMBL/GenBank/DDBJ whole genome shotgun (WGS) entry which is preliminary data.</text>
</comment>
<dbReference type="InterPro" id="IPR018391">
    <property type="entry name" value="PQQ_b-propeller_rpt"/>
</dbReference>
<dbReference type="NCBIfam" id="TIGR03075">
    <property type="entry name" value="PQQ_enz_alc_DH"/>
    <property type="match status" value="1"/>
</dbReference>
<reference evidence="16 17" key="1">
    <citation type="submission" date="2019-04" db="EMBL/GenBank/DDBJ databases">
        <title>Sphingomonas psychrotolerans sp. nov., isolated from soil in the Tianshan Mountains, Xinjiang, China.</title>
        <authorList>
            <person name="Luo Y."/>
            <person name="Sheng H."/>
        </authorList>
    </citation>
    <scope>NUCLEOTIDE SEQUENCE [LARGE SCALE GENOMIC DNA]</scope>
    <source>
        <strain evidence="16 17">ZFGT-11</strain>
    </source>
</reference>
<evidence type="ECO:0000256" key="1">
    <source>
        <dbReference type="ARBA" id="ARBA00008156"/>
    </source>
</evidence>
<evidence type="ECO:0000256" key="5">
    <source>
        <dbReference type="ARBA" id="ARBA00022837"/>
    </source>
</evidence>
<sequence length="698" mass="75298">MGWTFLRVALVAGLALGAAQITQAQNAANVDHQRLLHADRTPGEWMAPGRTYGEQRFSPLNQITDANVNTLGLAWYADLPVDRGVEASPLMVGGVLYNIEPWNVTVAYDARTGKQLWRYDPKVDRDKGRLACCDIVTRGLAAWEGKILIATLDGRLIAVDAKTGKPKWSVDTLEPVWPYTITGAPRVFNGKVLIGNAGAEGAARGYVTAYDVDTGKQLWRFYTVPGDPAKPQASPALEMAAKTWNGEWWKRGGGGTVWDSIVYDPDLDLVYIGVGNGGPWAQVYRSPGGGDNLFLSSIVALNAKTGDYVWHYQTTPGDEWDYTATQSMILADLEIDGTVRKVLMQAPKNGFFYVLDRATGKLISGQPYVATSWANGIDLATGRPNVNPEARYGVTPVMITPGPGGGHNWNPMAFSPQTGLAYFPVTEMYMAYAVNPNFKPTPGNMSQLGIATTGYELTRRAANAYAAANNKTWLTAWDPIAQKERWRVPYPVRGSGGLLATGGNLVFQGTVGGTFAAYRADTGEKLWEMPVQQVPIAAPISYRIGGVQYIAVNAGWGGGLAHSTTAKSLGFPLSPSPRLLVFKLGGTVQLPEIEGAGPELVRPADTTASADIIARGEQVYAQQCSSCHGEQARGGVKDLRRMTPATHGEFLDIVLGGKRREKGMASFADLLAKGDAEAIHAYLIRRSNEDWASIAKGE</sequence>
<proteinExistence type="inferred from homology"/>
<keyword evidence="8 12" id="KW-0408">Iron</keyword>
<dbReference type="InterPro" id="IPR009056">
    <property type="entry name" value="Cyt_c-like_dom"/>
</dbReference>
<comment type="similarity">
    <text evidence="1">Belongs to the bacterial PQQ dehydrogenase family.</text>
</comment>